<feature type="compositionally biased region" description="Low complexity" evidence="1">
    <location>
        <begin position="53"/>
        <end position="68"/>
    </location>
</feature>
<feature type="region of interest" description="Disordered" evidence="1">
    <location>
        <begin position="1"/>
        <end position="75"/>
    </location>
</feature>
<evidence type="ECO:0000313" key="4">
    <source>
        <dbReference type="Proteomes" id="UP000813461"/>
    </source>
</evidence>
<feature type="transmembrane region" description="Helical" evidence="2">
    <location>
        <begin position="137"/>
        <end position="170"/>
    </location>
</feature>
<organism evidence="3 4">
    <name type="scientific">Paraphoma chrysanthemicola</name>
    <dbReference type="NCBI Taxonomy" id="798071"/>
    <lineage>
        <taxon>Eukaryota</taxon>
        <taxon>Fungi</taxon>
        <taxon>Dikarya</taxon>
        <taxon>Ascomycota</taxon>
        <taxon>Pezizomycotina</taxon>
        <taxon>Dothideomycetes</taxon>
        <taxon>Pleosporomycetidae</taxon>
        <taxon>Pleosporales</taxon>
        <taxon>Pleosporineae</taxon>
        <taxon>Phaeosphaeriaceae</taxon>
        <taxon>Paraphoma</taxon>
    </lineage>
</organism>
<evidence type="ECO:0000313" key="3">
    <source>
        <dbReference type="EMBL" id="KAH7094366.1"/>
    </source>
</evidence>
<keyword evidence="4" id="KW-1185">Reference proteome</keyword>
<gene>
    <name evidence="3" type="ORF">FB567DRAFT_1876</name>
</gene>
<dbReference type="Proteomes" id="UP000813461">
    <property type="component" value="Unassembled WGS sequence"/>
</dbReference>
<comment type="caution">
    <text evidence="3">The sequence shown here is derived from an EMBL/GenBank/DDBJ whole genome shotgun (WGS) entry which is preliminary data.</text>
</comment>
<dbReference type="AlphaFoldDB" id="A0A8K0RIH3"/>
<proteinExistence type="predicted"/>
<reference evidence="3" key="1">
    <citation type="journal article" date="2021" name="Nat. Commun.">
        <title>Genetic determinants of endophytism in the Arabidopsis root mycobiome.</title>
        <authorList>
            <person name="Mesny F."/>
            <person name="Miyauchi S."/>
            <person name="Thiergart T."/>
            <person name="Pickel B."/>
            <person name="Atanasova L."/>
            <person name="Karlsson M."/>
            <person name="Huettel B."/>
            <person name="Barry K.W."/>
            <person name="Haridas S."/>
            <person name="Chen C."/>
            <person name="Bauer D."/>
            <person name="Andreopoulos W."/>
            <person name="Pangilinan J."/>
            <person name="LaButti K."/>
            <person name="Riley R."/>
            <person name="Lipzen A."/>
            <person name="Clum A."/>
            <person name="Drula E."/>
            <person name="Henrissat B."/>
            <person name="Kohler A."/>
            <person name="Grigoriev I.V."/>
            <person name="Martin F.M."/>
            <person name="Hacquard S."/>
        </authorList>
    </citation>
    <scope>NUCLEOTIDE SEQUENCE</scope>
    <source>
        <strain evidence="3">MPI-SDFR-AT-0120</strain>
    </source>
</reference>
<sequence>MNTYSSSISGQEPTTRSLARLNSTFYTTATLDPPSNQDSPGDQFSRTKPFVPNPSTTMSDSTPSSSHSRSSDNHHTAAIDKITQDAEGASNLYQTTKDEIAAAIEGAELVGGVLGPAPQEHPPREYRQVVMKHINAAWQFICMIFGYVLAICDFIRGAVVATVIGFRACLKWCARTRFTYGRY</sequence>
<name>A0A8K0RIH3_9PLEO</name>
<evidence type="ECO:0000256" key="1">
    <source>
        <dbReference type="SAM" id="MobiDB-lite"/>
    </source>
</evidence>
<protein>
    <submittedName>
        <fullName evidence="3">Uncharacterized protein</fullName>
    </submittedName>
</protein>
<evidence type="ECO:0000256" key="2">
    <source>
        <dbReference type="SAM" id="Phobius"/>
    </source>
</evidence>
<keyword evidence="2" id="KW-0812">Transmembrane</keyword>
<feature type="compositionally biased region" description="Polar residues" evidence="1">
    <location>
        <begin position="1"/>
        <end position="46"/>
    </location>
</feature>
<accession>A0A8K0RIH3</accession>
<keyword evidence="2" id="KW-0472">Membrane</keyword>
<dbReference type="EMBL" id="JAGMVJ010000001">
    <property type="protein sequence ID" value="KAH7094366.1"/>
    <property type="molecule type" value="Genomic_DNA"/>
</dbReference>
<keyword evidence="2" id="KW-1133">Transmembrane helix</keyword>